<sequence length="48" mass="5797">MATDLQELIQYWKDRLQEHPPVTSRDWHETVRNTIAYLEELQTLKKGD</sequence>
<comment type="caution">
    <text evidence="1">The sequence shown here is derived from an EMBL/GenBank/DDBJ whole genome shotgun (WGS) entry which is preliminary data.</text>
</comment>
<accession>X1PML7</accession>
<organism evidence="1">
    <name type="scientific">marine sediment metagenome</name>
    <dbReference type="NCBI Taxonomy" id="412755"/>
    <lineage>
        <taxon>unclassified sequences</taxon>
        <taxon>metagenomes</taxon>
        <taxon>ecological metagenomes</taxon>
    </lineage>
</organism>
<dbReference type="EMBL" id="BARV01026687">
    <property type="protein sequence ID" value="GAI43776.1"/>
    <property type="molecule type" value="Genomic_DNA"/>
</dbReference>
<reference evidence="1" key="1">
    <citation type="journal article" date="2014" name="Front. Microbiol.">
        <title>High frequency of phylogenetically diverse reductive dehalogenase-homologous genes in deep subseafloor sedimentary metagenomes.</title>
        <authorList>
            <person name="Kawai M."/>
            <person name="Futagami T."/>
            <person name="Toyoda A."/>
            <person name="Takaki Y."/>
            <person name="Nishi S."/>
            <person name="Hori S."/>
            <person name="Arai W."/>
            <person name="Tsubouchi T."/>
            <person name="Morono Y."/>
            <person name="Uchiyama I."/>
            <person name="Ito T."/>
            <person name="Fujiyama A."/>
            <person name="Inagaki F."/>
            <person name="Takami H."/>
        </authorList>
    </citation>
    <scope>NUCLEOTIDE SEQUENCE</scope>
    <source>
        <strain evidence="1">Expedition CK06-06</strain>
    </source>
</reference>
<proteinExistence type="predicted"/>
<evidence type="ECO:0000313" key="1">
    <source>
        <dbReference type="EMBL" id="GAI43776.1"/>
    </source>
</evidence>
<name>X1PML7_9ZZZZ</name>
<gene>
    <name evidence="1" type="ORF">S06H3_43083</name>
</gene>
<protein>
    <submittedName>
        <fullName evidence="1">Uncharacterized protein</fullName>
    </submittedName>
</protein>
<dbReference type="AlphaFoldDB" id="X1PML7"/>